<dbReference type="HOGENOM" id="CLU_1737817_0_0_0"/>
<reference evidence="2" key="1">
    <citation type="submission" date="2010-08" db="EMBL/GenBank/DDBJ databases">
        <title>Complete sequence of Fibrobacter succinogenes subsp. succinogenes S85.</title>
        <authorList>
            <person name="Durkin A.S."/>
            <person name="Nelson K.E."/>
            <person name="Morrison M."/>
            <person name="Forsberg C.W."/>
            <person name="Wilson D.B."/>
            <person name="Russell J.B."/>
            <person name="Cann I.K.O."/>
            <person name="Mackie R.I."/>
            <person name="White B.A."/>
        </authorList>
    </citation>
    <scope>NUCLEOTIDE SEQUENCE [LARGE SCALE GENOMIC DNA]</scope>
    <source>
        <strain evidence="2">ATCC 19169 / S85</strain>
    </source>
</reference>
<dbReference type="EMBL" id="CP002158">
    <property type="protein sequence ID" value="ADL26507.1"/>
    <property type="molecule type" value="Genomic_DNA"/>
</dbReference>
<name>D9S7W1_FIBSS</name>
<evidence type="ECO:0000313" key="2">
    <source>
        <dbReference type="Proteomes" id="UP000000517"/>
    </source>
</evidence>
<dbReference type="Proteomes" id="UP000000517">
    <property type="component" value="Chromosome"/>
</dbReference>
<dbReference type="RefSeq" id="WP_014545293.1">
    <property type="nucleotide sequence ID" value="NC_013410.1"/>
</dbReference>
<sequence length="150" mass="15972">MPKGPDFYSYFREHQELLGSDGVHPNSEGGGQAMHHLWAEALAPLYAAGNSSNTGGSKQDSTTNVRKVARWAKDAVPQVRVQGKVIDISNIAPANRGVTEVSLVSAIGTVVEKIHTTSNTVRFSTGVHAGHYLVVVRNAGHYGVANVVVK</sequence>
<accession>D9S7W1</accession>
<dbReference type="PATRIC" id="fig|59374.8.peg.696"/>
<evidence type="ECO:0000313" key="1">
    <source>
        <dbReference type="EMBL" id="ADL26507.1"/>
    </source>
</evidence>
<protein>
    <submittedName>
        <fullName evidence="1">Uncharacterized protein</fullName>
    </submittedName>
</protein>
<dbReference type="KEGG" id="fsc:FSU_0722"/>
<proteinExistence type="predicted"/>
<gene>
    <name evidence="1" type="ordered locus">FSU_0722</name>
</gene>
<dbReference type="OrthoDB" id="8215557at2"/>
<dbReference type="AlphaFoldDB" id="D9S7W1"/>
<organism evidence="1 2">
    <name type="scientific">Fibrobacter succinogenes (strain ATCC 19169 / S85)</name>
    <dbReference type="NCBI Taxonomy" id="59374"/>
    <lineage>
        <taxon>Bacteria</taxon>
        <taxon>Pseudomonadati</taxon>
        <taxon>Fibrobacterota</taxon>
        <taxon>Fibrobacteria</taxon>
        <taxon>Fibrobacterales</taxon>
        <taxon>Fibrobacteraceae</taxon>
        <taxon>Fibrobacter</taxon>
    </lineage>
</organism>